<dbReference type="Proteomes" id="UP000256780">
    <property type="component" value="Chromosome CBM2587_b"/>
</dbReference>
<reference evidence="2" key="1">
    <citation type="submission" date="2018-01" db="EMBL/GenBank/DDBJ databases">
        <authorList>
            <person name="Clerissi C."/>
        </authorList>
    </citation>
    <scope>NUCLEOTIDE SEQUENCE</scope>
    <source>
        <strain evidence="2">Cupriavidus sp. LMG 19464</strain>
    </source>
</reference>
<dbReference type="NCBIfam" id="TIGR03363">
    <property type="entry name" value="VI_chp_8"/>
    <property type="match status" value="1"/>
</dbReference>
<evidence type="ECO:0000313" key="2">
    <source>
        <dbReference type="EMBL" id="SOY68134.1"/>
    </source>
</evidence>
<comment type="caution">
    <text evidence="2">The sequence shown here is derived from an EMBL/GenBank/DDBJ whole genome shotgun (WGS) entry which is preliminary data.</text>
</comment>
<sequence>MNQPIPCSGLDVQALLAPVPGDDAAGTSLRYDPLFRAIADARRHDDESLPMREWERPLVRADWKRVAALASEALATRSKDFQLAAWLCEAWTHLHGVSGFCAGTRLLGALADAYWDGAWPRIDDGDADARSAPLAWLNETMPTVLALHLPLLSLPDDEPVRLTLDLWERSLLTGEDDPGLGREALLQRAQHAPDRPALDTLWRGLHDASAEWAAFDRRVDTLLGAQAPSLARVTDTLARLQRAVAALRGAAHGEAAGAATAALEPTAMAPVAIRDAAVTEPEPAPPDAPPAQNALLAHGRIEDRAHAYRLIRDVADYLARHEPHSPTPHLLRRAVRWGELPLADLMQDILREEGDIGRYFALLEN</sequence>
<gene>
    <name evidence="2" type="ORF">CBM2587_B90570</name>
</gene>
<protein>
    <recommendedName>
        <fullName evidence="1">ImpA N-terminal domain-containing protein</fullName>
    </recommendedName>
</protein>
<dbReference type="InterPro" id="IPR010657">
    <property type="entry name" value="ImpA_N"/>
</dbReference>
<dbReference type="InterPro" id="IPR017740">
    <property type="entry name" value="TssA-like"/>
</dbReference>
<name>A0A375CDZ2_9BURK</name>
<dbReference type="PANTHER" id="PTHR37951">
    <property type="entry name" value="CYTOPLASMIC PROTEIN-RELATED"/>
    <property type="match status" value="1"/>
</dbReference>
<dbReference type="AlphaFoldDB" id="A0A375CDZ2"/>
<organism evidence="2">
    <name type="scientific">Cupriavidus taiwanensis</name>
    <dbReference type="NCBI Taxonomy" id="164546"/>
    <lineage>
        <taxon>Bacteria</taxon>
        <taxon>Pseudomonadati</taxon>
        <taxon>Pseudomonadota</taxon>
        <taxon>Betaproteobacteria</taxon>
        <taxon>Burkholderiales</taxon>
        <taxon>Burkholderiaceae</taxon>
        <taxon>Cupriavidus</taxon>
    </lineage>
</organism>
<accession>A0A375CDZ2</accession>
<evidence type="ECO:0000259" key="1">
    <source>
        <dbReference type="Pfam" id="PF06812"/>
    </source>
</evidence>
<feature type="domain" description="ImpA N-terminal" evidence="1">
    <location>
        <begin position="16"/>
        <end position="138"/>
    </location>
</feature>
<proteinExistence type="predicted"/>
<dbReference type="Pfam" id="PF06812">
    <property type="entry name" value="ImpA_N"/>
    <property type="match status" value="1"/>
</dbReference>
<dbReference type="RefSeq" id="WP_232346738.1">
    <property type="nucleotide sequence ID" value="NZ_LT976854.1"/>
</dbReference>
<dbReference type="EMBL" id="OFSQ01000038">
    <property type="protein sequence ID" value="SOY68134.1"/>
    <property type="molecule type" value="Genomic_DNA"/>
</dbReference>
<dbReference type="PANTHER" id="PTHR37951:SF1">
    <property type="entry name" value="TYPE VI SECRETION SYSTEM COMPONENT TSSA1"/>
    <property type="match status" value="1"/>
</dbReference>